<comment type="cofactor">
    <cofactor evidence="1">
        <name>Ca(2+)</name>
        <dbReference type="ChEBI" id="CHEBI:29108"/>
    </cofactor>
</comment>
<dbReference type="InterPro" id="IPR001849">
    <property type="entry name" value="PH_domain"/>
</dbReference>
<keyword evidence="6" id="KW-0106">Calcium</keyword>
<feature type="chain" id="PRO_5006143385" description="phosphoinositide phospholipase C" evidence="11">
    <location>
        <begin position="24"/>
        <end position="105"/>
    </location>
</feature>
<dbReference type="GO" id="GO:0004435">
    <property type="term" value="F:phosphatidylinositol-4,5-bisphosphate phospholipase C activity"/>
    <property type="evidence" value="ECO:0007669"/>
    <property type="project" value="UniProtKB-EC"/>
</dbReference>
<dbReference type="EC" id="3.1.4.11" evidence="2"/>
<evidence type="ECO:0000256" key="6">
    <source>
        <dbReference type="ARBA" id="ARBA00022837"/>
    </source>
</evidence>
<keyword evidence="11" id="KW-0732">Signal</keyword>
<dbReference type="Gene3D" id="2.30.29.30">
    <property type="entry name" value="Pleckstrin-homology domain (PH domain)/Phosphotyrosine-binding domain (PTB)"/>
    <property type="match status" value="1"/>
</dbReference>
<protein>
    <recommendedName>
        <fullName evidence="2">phosphoinositide phospholipase C</fullName>
        <ecNumber evidence="2">3.1.4.11</ecNumber>
    </recommendedName>
</protein>
<name>A0A0P7UR34_SCLFO</name>
<reference evidence="13 14" key="1">
    <citation type="submission" date="2015-08" db="EMBL/GenBank/DDBJ databases">
        <title>The genome of the Asian arowana (Scleropages formosus).</title>
        <authorList>
            <person name="Tan M.H."/>
            <person name="Gan H.M."/>
            <person name="Croft L.J."/>
            <person name="Austin C.M."/>
        </authorList>
    </citation>
    <scope>NUCLEOTIDE SEQUENCE [LARGE SCALE GENOMIC DNA]</scope>
    <source>
        <strain evidence="13">Aro1</strain>
    </source>
</reference>
<evidence type="ECO:0000256" key="8">
    <source>
        <dbReference type="ARBA" id="ARBA00023098"/>
    </source>
</evidence>
<gene>
    <name evidence="13" type="ORF">Z043_109378</name>
</gene>
<dbReference type="InterPro" id="IPR011993">
    <property type="entry name" value="PH-like_dom_sf"/>
</dbReference>
<evidence type="ECO:0000256" key="7">
    <source>
        <dbReference type="ARBA" id="ARBA00022963"/>
    </source>
</evidence>
<evidence type="ECO:0000256" key="2">
    <source>
        <dbReference type="ARBA" id="ARBA00012368"/>
    </source>
</evidence>
<dbReference type="SUPFAM" id="SSF50729">
    <property type="entry name" value="PH domain-like"/>
    <property type="match status" value="1"/>
</dbReference>
<dbReference type="Proteomes" id="UP000034805">
    <property type="component" value="Unassembled WGS sequence"/>
</dbReference>
<evidence type="ECO:0000256" key="11">
    <source>
        <dbReference type="SAM" id="SignalP"/>
    </source>
</evidence>
<dbReference type="GO" id="GO:0007165">
    <property type="term" value="P:signal transduction"/>
    <property type="evidence" value="ECO:0007669"/>
    <property type="project" value="UniProtKB-KW"/>
</dbReference>
<evidence type="ECO:0000256" key="1">
    <source>
        <dbReference type="ARBA" id="ARBA00001913"/>
    </source>
</evidence>
<keyword evidence="7" id="KW-0442">Lipid degradation</keyword>
<comment type="caution">
    <text evidence="13">The sequence shown here is derived from an EMBL/GenBank/DDBJ whole genome shotgun (WGS) entry which is preliminary data.</text>
</comment>
<sequence>MLRLTLCLSVFSPFPLAPPPDSAHPVSVTEVECVREGCQSEVLRKLAGSVPESHCFTVIFRGGARKSLDLCCQTAEEARCWVRGIRTLKDRVANMSQKEKLDQYP</sequence>
<comment type="catalytic activity">
    <reaction evidence="10">
        <text>a 1,2-diacyl-sn-glycero-3-phospho-(1D-myo-inositol-4,5-bisphosphate) + H2O = 1D-myo-inositol 1,4,5-trisphosphate + a 1,2-diacyl-sn-glycerol + H(+)</text>
        <dbReference type="Rhea" id="RHEA:33179"/>
        <dbReference type="ChEBI" id="CHEBI:15377"/>
        <dbReference type="ChEBI" id="CHEBI:15378"/>
        <dbReference type="ChEBI" id="CHEBI:17815"/>
        <dbReference type="ChEBI" id="CHEBI:58456"/>
        <dbReference type="ChEBI" id="CHEBI:203600"/>
        <dbReference type="EC" id="3.1.4.11"/>
    </reaction>
    <physiologicalReaction direction="left-to-right" evidence="10">
        <dbReference type="Rhea" id="RHEA:33180"/>
    </physiologicalReaction>
</comment>
<evidence type="ECO:0000256" key="4">
    <source>
        <dbReference type="ARBA" id="ARBA00022737"/>
    </source>
</evidence>
<dbReference type="PROSITE" id="PS50003">
    <property type="entry name" value="PH_DOMAIN"/>
    <property type="match status" value="1"/>
</dbReference>
<evidence type="ECO:0000313" key="14">
    <source>
        <dbReference type="Proteomes" id="UP000034805"/>
    </source>
</evidence>
<evidence type="ECO:0000256" key="5">
    <source>
        <dbReference type="ARBA" id="ARBA00022801"/>
    </source>
</evidence>
<evidence type="ECO:0000313" key="13">
    <source>
        <dbReference type="EMBL" id="KPP71680.1"/>
    </source>
</evidence>
<accession>A0A0P7UR34</accession>
<evidence type="ECO:0000256" key="3">
    <source>
        <dbReference type="ARBA" id="ARBA00022723"/>
    </source>
</evidence>
<dbReference type="GO" id="GO:0016042">
    <property type="term" value="P:lipid catabolic process"/>
    <property type="evidence" value="ECO:0007669"/>
    <property type="project" value="UniProtKB-KW"/>
</dbReference>
<dbReference type="EMBL" id="JARO02002883">
    <property type="protein sequence ID" value="KPP71680.1"/>
    <property type="molecule type" value="Genomic_DNA"/>
</dbReference>
<evidence type="ECO:0000256" key="9">
    <source>
        <dbReference type="ARBA" id="ARBA00023224"/>
    </source>
</evidence>
<evidence type="ECO:0000256" key="10">
    <source>
        <dbReference type="ARBA" id="ARBA00023674"/>
    </source>
</evidence>
<keyword evidence="5" id="KW-0378">Hydrolase</keyword>
<evidence type="ECO:0000259" key="12">
    <source>
        <dbReference type="PROSITE" id="PS50003"/>
    </source>
</evidence>
<proteinExistence type="predicted"/>
<feature type="domain" description="PH" evidence="12">
    <location>
        <begin position="1"/>
        <end position="90"/>
    </location>
</feature>
<keyword evidence="9" id="KW-0807">Transducer</keyword>
<keyword evidence="4" id="KW-0677">Repeat</keyword>
<keyword evidence="8" id="KW-0443">Lipid metabolism</keyword>
<organism evidence="13 14">
    <name type="scientific">Scleropages formosus</name>
    <name type="common">Asian bonytongue</name>
    <name type="synonym">Osteoglossum formosum</name>
    <dbReference type="NCBI Taxonomy" id="113540"/>
    <lineage>
        <taxon>Eukaryota</taxon>
        <taxon>Metazoa</taxon>
        <taxon>Chordata</taxon>
        <taxon>Craniata</taxon>
        <taxon>Vertebrata</taxon>
        <taxon>Euteleostomi</taxon>
        <taxon>Actinopterygii</taxon>
        <taxon>Neopterygii</taxon>
        <taxon>Teleostei</taxon>
        <taxon>Osteoglossocephala</taxon>
        <taxon>Osteoglossomorpha</taxon>
        <taxon>Osteoglossiformes</taxon>
        <taxon>Osteoglossidae</taxon>
        <taxon>Scleropages</taxon>
    </lineage>
</organism>
<dbReference type="FunFam" id="2.30.29.30:FF:000088">
    <property type="entry name" value="Phosphoinositide phospholipase C"/>
    <property type="match status" value="1"/>
</dbReference>
<feature type="signal peptide" evidence="11">
    <location>
        <begin position="1"/>
        <end position="23"/>
    </location>
</feature>
<dbReference type="GO" id="GO:0046872">
    <property type="term" value="F:metal ion binding"/>
    <property type="evidence" value="ECO:0007669"/>
    <property type="project" value="UniProtKB-KW"/>
</dbReference>
<dbReference type="AlphaFoldDB" id="A0A0P7UR34"/>
<keyword evidence="3" id="KW-0479">Metal-binding</keyword>